<keyword evidence="3" id="KW-0539">Nucleus</keyword>
<dbReference type="EMBL" id="CAJVCH010069144">
    <property type="protein sequence ID" value="CAG7720273.1"/>
    <property type="molecule type" value="Genomic_DNA"/>
</dbReference>
<evidence type="ECO:0000313" key="5">
    <source>
        <dbReference type="Proteomes" id="UP000708208"/>
    </source>
</evidence>
<dbReference type="Pfam" id="PF04005">
    <property type="entry name" value="Hus1"/>
    <property type="match status" value="1"/>
</dbReference>
<dbReference type="InterPro" id="IPR016580">
    <property type="entry name" value="HUS1"/>
</dbReference>
<comment type="caution">
    <text evidence="4">The sequence shown here is derived from an EMBL/GenBank/DDBJ whole genome shotgun (WGS) entry which is preliminary data.</text>
</comment>
<reference evidence="4" key="1">
    <citation type="submission" date="2021-06" db="EMBL/GenBank/DDBJ databases">
        <authorList>
            <person name="Hodson N. C."/>
            <person name="Mongue J. A."/>
            <person name="Jaron S. K."/>
        </authorList>
    </citation>
    <scope>NUCLEOTIDE SEQUENCE</scope>
</reference>
<evidence type="ECO:0000313" key="4">
    <source>
        <dbReference type="EMBL" id="CAG7720273.1"/>
    </source>
</evidence>
<comment type="subcellular location">
    <subcellularLocation>
        <location evidence="1">Nucleus</location>
    </subcellularLocation>
</comment>
<gene>
    <name evidence="4" type="ORF">AFUS01_LOCUS9559</name>
</gene>
<dbReference type="GO" id="GO:0030896">
    <property type="term" value="C:checkpoint clamp complex"/>
    <property type="evidence" value="ECO:0007669"/>
    <property type="project" value="InterPro"/>
</dbReference>
<dbReference type="AlphaFoldDB" id="A0A8J2NT85"/>
<dbReference type="GO" id="GO:0000723">
    <property type="term" value="P:telomere maintenance"/>
    <property type="evidence" value="ECO:0007669"/>
    <property type="project" value="TreeGrafter"/>
</dbReference>
<dbReference type="GO" id="GO:0000724">
    <property type="term" value="P:double-strand break repair via homologous recombination"/>
    <property type="evidence" value="ECO:0007669"/>
    <property type="project" value="TreeGrafter"/>
</dbReference>
<dbReference type="PIRSF" id="PIRSF011312">
    <property type="entry name" value="Cell_cycle_HUS1"/>
    <property type="match status" value="1"/>
</dbReference>
<dbReference type="PANTHER" id="PTHR12900">
    <property type="entry name" value="MITOTIC AND DNA DAMAGE CHECKPOINT PROTEIN HUS1"/>
    <property type="match status" value="1"/>
</dbReference>
<dbReference type="GO" id="GO:0031573">
    <property type="term" value="P:mitotic intra-S DNA damage checkpoint signaling"/>
    <property type="evidence" value="ECO:0007669"/>
    <property type="project" value="TreeGrafter"/>
</dbReference>
<proteinExistence type="inferred from homology"/>
<dbReference type="Proteomes" id="UP000708208">
    <property type="component" value="Unassembled WGS sequence"/>
</dbReference>
<dbReference type="InterPro" id="IPR007150">
    <property type="entry name" value="HUS1/Mec3"/>
</dbReference>
<sequence length="101" mass="11707">MKGGKSRERVRLTDKMRFRGRITEITLVRQFAQLLQTLSKCSSQFVLRITADKFIFVLSEKDVRTNGATAWCEVPKDAYFSDYKMEGISPTDNEIYMEINS</sequence>
<dbReference type="OrthoDB" id="10063861at2759"/>
<accession>A0A8J2NT85</accession>
<protein>
    <submittedName>
        <fullName evidence="4">Uncharacterized protein</fullName>
    </submittedName>
</protein>
<evidence type="ECO:0000256" key="3">
    <source>
        <dbReference type="ARBA" id="ARBA00023242"/>
    </source>
</evidence>
<keyword evidence="5" id="KW-1185">Reference proteome</keyword>
<dbReference type="PANTHER" id="PTHR12900:SF0">
    <property type="entry name" value="CHECKPOINT PROTEIN"/>
    <property type="match status" value="1"/>
</dbReference>
<organism evidence="4 5">
    <name type="scientific">Allacma fusca</name>
    <dbReference type="NCBI Taxonomy" id="39272"/>
    <lineage>
        <taxon>Eukaryota</taxon>
        <taxon>Metazoa</taxon>
        <taxon>Ecdysozoa</taxon>
        <taxon>Arthropoda</taxon>
        <taxon>Hexapoda</taxon>
        <taxon>Collembola</taxon>
        <taxon>Symphypleona</taxon>
        <taxon>Sminthuridae</taxon>
        <taxon>Allacma</taxon>
    </lineage>
</organism>
<dbReference type="GO" id="GO:0006289">
    <property type="term" value="P:nucleotide-excision repair"/>
    <property type="evidence" value="ECO:0007669"/>
    <property type="project" value="TreeGrafter"/>
</dbReference>
<name>A0A8J2NT85_9HEXA</name>
<feature type="non-terminal residue" evidence="4">
    <location>
        <position position="1"/>
    </location>
</feature>
<dbReference type="GO" id="GO:0035861">
    <property type="term" value="C:site of double-strand break"/>
    <property type="evidence" value="ECO:0007669"/>
    <property type="project" value="TreeGrafter"/>
</dbReference>
<evidence type="ECO:0000256" key="1">
    <source>
        <dbReference type="ARBA" id="ARBA00004123"/>
    </source>
</evidence>
<evidence type="ECO:0000256" key="2">
    <source>
        <dbReference type="ARBA" id="ARBA00005563"/>
    </source>
</evidence>
<dbReference type="GO" id="GO:0044778">
    <property type="term" value="P:meiotic DNA integrity checkpoint signaling"/>
    <property type="evidence" value="ECO:0007669"/>
    <property type="project" value="TreeGrafter"/>
</dbReference>
<comment type="similarity">
    <text evidence="2">Belongs to the HUS1 family.</text>
</comment>
<dbReference type="GO" id="GO:0033314">
    <property type="term" value="P:mitotic DNA replication checkpoint signaling"/>
    <property type="evidence" value="ECO:0007669"/>
    <property type="project" value="TreeGrafter"/>
</dbReference>